<dbReference type="InterPro" id="IPR012373">
    <property type="entry name" value="Ferrdict_sens_TM"/>
</dbReference>
<dbReference type="InterPro" id="IPR032508">
    <property type="entry name" value="FecR_C"/>
</dbReference>
<comment type="caution">
    <text evidence="4">The sequence shown here is derived from an EMBL/GenBank/DDBJ whole genome shotgun (WGS) entry which is preliminary data.</text>
</comment>
<feature type="transmembrane region" description="Helical" evidence="1">
    <location>
        <begin position="58"/>
        <end position="81"/>
    </location>
</feature>
<keyword evidence="5" id="KW-1185">Reference proteome</keyword>
<dbReference type="Gene3D" id="3.55.50.30">
    <property type="match status" value="1"/>
</dbReference>
<sequence>MGTCSAEEKRIIEKWLAETENSKAFTYDDDFISEQLVISKTQIDSRLKITAIKPRPKYNWLAAAASALFVISAGAIIYASYLRKHTSQQLANQPHVEKQVINGWVYIKTSKGITDQVKLPDGSIITLDAATIIRYPQKFTNHKRPVYLDEGEALFEVAKDKTSPFTVYTNKFATTALGTAFNIRSYAKEHKVSISLIHGKIRIDDLHPTHKVNTSNILLPHEQIVLNKLSGNLVKSSFKEETPVIAWKSGVLNFSNASMDEVINTIENRFNVTIINNSKRTNWSYTGDFKDEQLADILKIVCLTEGVSYTTNKNSITLK</sequence>
<dbReference type="Gene3D" id="2.60.120.1440">
    <property type="match status" value="1"/>
</dbReference>
<dbReference type="Pfam" id="PF16344">
    <property type="entry name" value="FecR_C"/>
    <property type="match status" value="1"/>
</dbReference>
<dbReference type="EMBL" id="VLLI01000008">
    <property type="protein sequence ID" value="TWI98801.1"/>
    <property type="molecule type" value="Genomic_DNA"/>
</dbReference>
<gene>
    <name evidence="4" type="ORF">JN11_02989</name>
</gene>
<keyword evidence="1" id="KW-0472">Membrane</keyword>
<name>A0A562TYV6_9SPHI</name>
<dbReference type="PANTHER" id="PTHR30273">
    <property type="entry name" value="PERIPLASMIC SIGNAL SENSOR AND SIGMA FACTOR ACTIVATOR FECR-RELATED"/>
    <property type="match status" value="1"/>
</dbReference>
<evidence type="ECO:0000313" key="4">
    <source>
        <dbReference type="EMBL" id="TWI98801.1"/>
    </source>
</evidence>
<proteinExistence type="predicted"/>
<dbReference type="InterPro" id="IPR006860">
    <property type="entry name" value="FecR"/>
</dbReference>
<dbReference type="Proteomes" id="UP000317010">
    <property type="component" value="Unassembled WGS sequence"/>
</dbReference>
<organism evidence="4 5">
    <name type="scientific">Mucilaginibacter frigoritolerans</name>
    <dbReference type="NCBI Taxonomy" id="652788"/>
    <lineage>
        <taxon>Bacteria</taxon>
        <taxon>Pseudomonadati</taxon>
        <taxon>Bacteroidota</taxon>
        <taxon>Sphingobacteriia</taxon>
        <taxon>Sphingobacteriales</taxon>
        <taxon>Sphingobacteriaceae</taxon>
        <taxon>Mucilaginibacter</taxon>
    </lineage>
</organism>
<feature type="domain" description="FecR protein" evidence="2">
    <location>
        <begin position="107"/>
        <end position="201"/>
    </location>
</feature>
<evidence type="ECO:0000259" key="3">
    <source>
        <dbReference type="Pfam" id="PF16344"/>
    </source>
</evidence>
<dbReference type="Pfam" id="PF04773">
    <property type="entry name" value="FecR"/>
    <property type="match status" value="1"/>
</dbReference>
<evidence type="ECO:0000259" key="2">
    <source>
        <dbReference type="Pfam" id="PF04773"/>
    </source>
</evidence>
<reference evidence="4 5" key="1">
    <citation type="submission" date="2019-07" db="EMBL/GenBank/DDBJ databases">
        <title>Genomic Encyclopedia of Archaeal and Bacterial Type Strains, Phase II (KMG-II): from individual species to whole genera.</title>
        <authorList>
            <person name="Goeker M."/>
        </authorList>
    </citation>
    <scope>NUCLEOTIDE SEQUENCE [LARGE SCALE GENOMIC DNA]</scope>
    <source>
        <strain evidence="4 5">ATCC BAA-1854</strain>
    </source>
</reference>
<dbReference type="GO" id="GO:0016989">
    <property type="term" value="F:sigma factor antagonist activity"/>
    <property type="evidence" value="ECO:0007669"/>
    <property type="project" value="TreeGrafter"/>
</dbReference>
<feature type="domain" description="Protein FecR C-terminal" evidence="3">
    <location>
        <begin position="252"/>
        <end position="317"/>
    </location>
</feature>
<protein>
    <submittedName>
        <fullName evidence="4">FecR family protein</fullName>
    </submittedName>
</protein>
<evidence type="ECO:0000256" key="1">
    <source>
        <dbReference type="SAM" id="Phobius"/>
    </source>
</evidence>
<keyword evidence="1" id="KW-0812">Transmembrane</keyword>
<keyword evidence="1" id="KW-1133">Transmembrane helix</keyword>
<dbReference type="AlphaFoldDB" id="A0A562TYV6"/>
<evidence type="ECO:0000313" key="5">
    <source>
        <dbReference type="Proteomes" id="UP000317010"/>
    </source>
</evidence>
<accession>A0A562TYV6</accession>
<dbReference type="PANTHER" id="PTHR30273:SF2">
    <property type="entry name" value="PROTEIN FECR"/>
    <property type="match status" value="1"/>
</dbReference>
<dbReference type="PIRSF" id="PIRSF018266">
    <property type="entry name" value="FecR"/>
    <property type="match status" value="1"/>
</dbReference>